<accession>A0A7H9EM14</accession>
<keyword evidence="3" id="KW-0813">Transport</keyword>
<name>A0A7H9EM14_9LACO</name>
<evidence type="ECO:0000256" key="6">
    <source>
        <dbReference type="ARBA" id="ARBA00022989"/>
    </source>
</evidence>
<feature type="transmembrane region" description="Helical" evidence="8">
    <location>
        <begin position="301"/>
        <end position="323"/>
    </location>
</feature>
<dbReference type="AlphaFoldDB" id="A0A7H9EM14"/>
<feature type="transmembrane region" description="Helical" evidence="8">
    <location>
        <begin position="6"/>
        <end position="24"/>
    </location>
</feature>
<feature type="transmembrane region" description="Helical" evidence="8">
    <location>
        <begin position="236"/>
        <end position="256"/>
    </location>
</feature>
<evidence type="ECO:0000256" key="8">
    <source>
        <dbReference type="SAM" id="Phobius"/>
    </source>
</evidence>
<evidence type="ECO:0000313" key="9">
    <source>
        <dbReference type="EMBL" id="QLL78359.1"/>
    </source>
</evidence>
<keyword evidence="4" id="KW-1003">Cell membrane</keyword>
<comment type="subcellular location">
    <subcellularLocation>
        <location evidence="1">Cell membrane</location>
        <topology evidence="1">Multi-pass membrane protein</topology>
    </subcellularLocation>
</comment>
<organism evidence="9 10">
    <name type="scientific">Ligilactobacillus saerimneri</name>
    <dbReference type="NCBI Taxonomy" id="228229"/>
    <lineage>
        <taxon>Bacteria</taxon>
        <taxon>Bacillati</taxon>
        <taxon>Bacillota</taxon>
        <taxon>Bacilli</taxon>
        <taxon>Lactobacillales</taxon>
        <taxon>Lactobacillaceae</taxon>
        <taxon>Ligilactobacillus</taxon>
    </lineage>
</organism>
<feature type="transmembrane region" description="Helical" evidence="8">
    <location>
        <begin position="36"/>
        <end position="59"/>
    </location>
</feature>
<dbReference type="InterPro" id="IPR004776">
    <property type="entry name" value="Mem_transp_PIN-like"/>
</dbReference>
<evidence type="ECO:0000256" key="5">
    <source>
        <dbReference type="ARBA" id="ARBA00022692"/>
    </source>
</evidence>
<dbReference type="PANTHER" id="PTHR36838">
    <property type="entry name" value="AUXIN EFFLUX CARRIER FAMILY PROTEIN"/>
    <property type="match status" value="1"/>
</dbReference>
<dbReference type="PANTHER" id="PTHR36838:SF1">
    <property type="entry name" value="SLR1864 PROTEIN"/>
    <property type="match status" value="1"/>
</dbReference>
<evidence type="ECO:0000256" key="4">
    <source>
        <dbReference type="ARBA" id="ARBA00022475"/>
    </source>
</evidence>
<dbReference type="Gene3D" id="1.20.1530.20">
    <property type="match status" value="2"/>
</dbReference>
<feature type="transmembrane region" description="Helical" evidence="8">
    <location>
        <begin position="268"/>
        <end position="289"/>
    </location>
</feature>
<keyword evidence="5 8" id="KW-0812">Transmembrane</keyword>
<gene>
    <name evidence="9" type="ORF">GTO87_07035</name>
</gene>
<dbReference type="InterPro" id="IPR038770">
    <property type="entry name" value="Na+/solute_symporter_sf"/>
</dbReference>
<keyword evidence="6 8" id="KW-1133">Transmembrane helix</keyword>
<comment type="similarity">
    <text evidence="2">Belongs to the auxin efflux carrier (TC 2.A.69) family.</text>
</comment>
<dbReference type="Proteomes" id="UP000510886">
    <property type="component" value="Chromosome"/>
</dbReference>
<dbReference type="Pfam" id="PF03547">
    <property type="entry name" value="Mem_trans"/>
    <property type="match status" value="1"/>
</dbReference>
<evidence type="ECO:0000313" key="10">
    <source>
        <dbReference type="Proteomes" id="UP000510886"/>
    </source>
</evidence>
<feature type="transmembrane region" description="Helical" evidence="8">
    <location>
        <begin position="101"/>
        <end position="118"/>
    </location>
</feature>
<evidence type="ECO:0000256" key="3">
    <source>
        <dbReference type="ARBA" id="ARBA00022448"/>
    </source>
</evidence>
<proteinExistence type="inferred from homology"/>
<dbReference type="RefSeq" id="WP_180848599.1">
    <property type="nucleotide sequence ID" value="NZ_CP047418.1"/>
</dbReference>
<feature type="transmembrane region" description="Helical" evidence="8">
    <location>
        <begin position="172"/>
        <end position="190"/>
    </location>
</feature>
<feature type="transmembrane region" description="Helical" evidence="8">
    <location>
        <begin position="65"/>
        <end position="89"/>
    </location>
</feature>
<reference evidence="9 10" key="1">
    <citation type="submission" date="2020-01" db="EMBL/GenBank/DDBJ databases">
        <title>Complete and circular genome sequences of six lactobacillus isolates from horses.</title>
        <authorList>
            <person name="Hassan H.M."/>
        </authorList>
    </citation>
    <scope>NUCLEOTIDE SEQUENCE [LARGE SCALE GENOMIC DNA]</scope>
    <source>
        <strain evidence="9 10">1A</strain>
    </source>
</reference>
<keyword evidence="7 8" id="KW-0472">Membrane</keyword>
<dbReference type="KEGG" id="lsw:GTO87_07035"/>
<feature type="transmembrane region" description="Helical" evidence="8">
    <location>
        <begin position="130"/>
        <end position="151"/>
    </location>
</feature>
<dbReference type="GO" id="GO:0055085">
    <property type="term" value="P:transmembrane transport"/>
    <property type="evidence" value="ECO:0007669"/>
    <property type="project" value="InterPro"/>
</dbReference>
<evidence type="ECO:0000256" key="2">
    <source>
        <dbReference type="ARBA" id="ARBA00010145"/>
    </source>
</evidence>
<sequence length="324" mass="35343">MQVFLTSLSSIAVIVLIMALGYILRRTGWFADSFGSNIAGLITKVALPASIFVSVMNYLTRDKLASLGVGILFPAVAVIIGYLIAWVTVKVARIRPGRRGIFMNAVVNANTIFIGMPLNNALFGAKAMSYFLIYYIINTVSTWAFGIYLISNDDPTVDKSEQEKSHKINWKKLLPMPLVGFVVAVVWLLLGIPVPTFMNQTLSYVGGLVTPLSLIYIGIVLADAGLDKFKFERDSVMALIGRFILSPLVLILVIKLGTGMMGISLPTLMRQTLVVQSALPMLAVLPILAKEAHGDVDYATNIVVMSTVLFIVVVPVLMTILQFI</sequence>
<dbReference type="EMBL" id="CP047418">
    <property type="protein sequence ID" value="QLL78359.1"/>
    <property type="molecule type" value="Genomic_DNA"/>
</dbReference>
<protein>
    <submittedName>
        <fullName evidence="9">AEC family transporter</fullName>
    </submittedName>
</protein>
<evidence type="ECO:0000256" key="1">
    <source>
        <dbReference type="ARBA" id="ARBA00004651"/>
    </source>
</evidence>
<dbReference type="GO" id="GO:0005886">
    <property type="term" value="C:plasma membrane"/>
    <property type="evidence" value="ECO:0007669"/>
    <property type="project" value="UniProtKB-SubCell"/>
</dbReference>
<evidence type="ECO:0000256" key="7">
    <source>
        <dbReference type="ARBA" id="ARBA00023136"/>
    </source>
</evidence>
<feature type="transmembrane region" description="Helical" evidence="8">
    <location>
        <begin position="202"/>
        <end position="224"/>
    </location>
</feature>